<organism evidence="1 2">
    <name type="scientific">Pleurodeles waltl</name>
    <name type="common">Iberian ribbed newt</name>
    <dbReference type="NCBI Taxonomy" id="8319"/>
    <lineage>
        <taxon>Eukaryota</taxon>
        <taxon>Metazoa</taxon>
        <taxon>Chordata</taxon>
        <taxon>Craniata</taxon>
        <taxon>Vertebrata</taxon>
        <taxon>Euteleostomi</taxon>
        <taxon>Amphibia</taxon>
        <taxon>Batrachia</taxon>
        <taxon>Caudata</taxon>
        <taxon>Salamandroidea</taxon>
        <taxon>Salamandridae</taxon>
        <taxon>Pleurodelinae</taxon>
        <taxon>Pleurodeles</taxon>
    </lineage>
</organism>
<evidence type="ECO:0000313" key="1">
    <source>
        <dbReference type="EMBL" id="KAJ1136518.1"/>
    </source>
</evidence>
<dbReference type="EMBL" id="JANPWB010000010">
    <property type="protein sequence ID" value="KAJ1136518.1"/>
    <property type="molecule type" value="Genomic_DNA"/>
</dbReference>
<protein>
    <submittedName>
        <fullName evidence="1">Uncharacterized protein</fullName>
    </submittedName>
</protein>
<name>A0AAV7QDB4_PLEWA</name>
<accession>A0AAV7QDB4</accession>
<keyword evidence="2" id="KW-1185">Reference proteome</keyword>
<comment type="caution">
    <text evidence="1">The sequence shown here is derived from an EMBL/GenBank/DDBJ whole genome shotgun (WGS) entry which is preliminary data.</text>
</comment>
<dbReference type="AlphaFoldDB" id="A0AAV7QDB4"/>
<gene>
    <name evidence="1" type="ORF">NDU88_002933</name>
</gene>
<sequence length="82" mass="9548">MKNALPLRRLDGEVRGKLRLLRIAAQCCHPVPPRRRWEKAPPERLTSYPRIDLRCQFAATKYLAPELRLRSSLLKQTSIKAK</sequence>
<reference evidence="1" key="1">
    <citation type="journal article" date="2022" name="bioRxiv">
        <title>Sequencing and chromosome-scale assembly of the giantPleurodeles waltlgenome.</title>
        <authorList>
            <person name="Brown T."/>
            <person name="Elewa A."/>
            <person name="Iarovenko S."/>
            <person name="Subramanian E."/>
            <person name="Araus A.J."/>
            <person name="Petzold A."/>
            <person name="Susuki M."/>
            <person name="Suzuki K.-i.T."/>
            <person name="Hayashi T."/>
            <person name="Toyoda A."/>
            <person name="Oliveira C."/>
            <person name="Osipova E."/>
            <person name="Leigh N.D."/>
            <person name="Simon A."/>
            <person name="Yun M.H."/>
        </authorList>
    </citation>
    <scope>NUCLEOTIDE SEQUENCE</scope>
    <source>
        <strain evidence="1">20211129_DDA</strain>
        <tissue evidence="1">Liver</tissue>
    </source>
</reference>
<proteinExistence type="predicted"/>
<dbReference type="Proteomes" id="UP001066276">
    <property type="component" value="Chromosome 6"/>
</dbReference>
<evidence type="ECO:0000313" key="2">
    <source>
        <dbReference type="Proteomes" id="UP001066276"/>
    </source>
</evidence>